<proteinExistence type="inferred from homology"/>
<evidence type="ECO:0000313" key="4">
    <source>
        <dbReference type="EMBL" id="MDT0349078.1"/>
    </source>
</evidence>
<reference evidence="5" key="1">
    <citation type="submission" date="2023-07" db="EMBL/GenBank/DDBJ databases">
        <title>30 novel species of actinomycetes from the DSMZ collection.</title>
        <authorList>
            <person name="Nouioui I."/>
        </authorList>
    </citation>
    <scope>NUCLEOTIDE SEQUENCE [LARGE SCALE GENOMIC DNA]</scope>
    <source>
        <strain evidence="5">DSM 45834</strain>
    </source>
</reference>
<comment type="similarity">
    <text evidence="1">Belongs to the 'GDXG' lipolytic enzyme family.</text>
</comment>
<dbReference type="Pfam" id="PF00126">
    <property type="entry name" value="HTH_1"/>
    <property type="match status" value="1"/>
</dbReference>
<evidence type="ECO:0000256" key="2">
    <source>
        <dbReference type="ARBA" id="ARBA00022801"/>
    </source>
</evidence>
<organism evidence="4 5">
    <name type="scientific">Pseudonocardia charpentierae</name>
    <dbReference type="NCBI Taxonomy" id="3075545"/>
    <lineage>
        <taxon>Bacteria</taxon>
        <taxon>Bacillati</taxon>
        <taxon>Actinomycetota</taxon>
        <taxon>Actinomycetes</taxon>
        <taxon>Pseudonocardiales</taxon>
        <taxon>Pseudonocardiaceae</taxon>
        <taxon>Pseudonocardia</taxon>
    </lineage>
</organism>
<feature type="domain" description="HTH lysR-type" evidence="3">
    <location>
        <begin position="26"/>
        <end position="83"/>
    </location>
</feature>
<accession>A0ABU2N6G2</accession>
<dbReference type="Gene3D" id="3.40.50.1820">
    <property type="entry name" value="alpha/beta hydrolase"/>
    <property type="match status" value="1"/>
</dbReference>
<dbReference type="PANTHER" id="PTHR48081:SF30">
    <property type="entry name" value="ACETYL-HYDROLASE LIPR-RELATED"/>
    <property type="match status" value="1"/>
</dbReference>
<dbReference type="PROSITE" id="PS50931">
    <property type="entry name" value="HTH_LYSR"/>
    <property type="match status" value="1"/>
</dbReference>
<name>A0ABU2N6G2_9PSEU</name>
<evidence type="ECO:0000256" key="1">
    <source>
        <dbReference type="ARBA" id="ARBA00010515"/>
    </source>
</evidence>
<dbReference type="Gene3D" id="1.10.10.10">
    <property type="entry name" value="Winged helix-like DNA-binding domain superfamily/Winged helix DNA-binding domain"/>
    <property type="match status" value="1"/>
</dbReference>
<dbReference type="InterPro" id="IPR036390">
    <property type="entry name" value="WH_DNA-bd_sf"/>
</dbReference>
<protein>
    <submittedName>
        <fullName evidence="4">Alpha/beta hydrolase fold domain-containing protein</fullName>
    </submittedName>
</protein>
<dbReference type="Pfam" id="PF07859">
    <property type="entry name" value="Abhydrolase_3"/>
    <property type="match status" value="1"/>
</dbReference>
<dbReference type="EMBL" id="JAVREJ010000003">
    <property type="protein sequence ID" value="MDT0349078.1"/>
    <property type="molecule type" value="Genomic_DNA"/>
</dbReference>
<dbReference type="PRINTS" id="PR00039">
    <property type="entry name" value="HTHLYSR"/>
</dbReference>
<gene>
    <name evidence="4" type="ORF">RM445_06015</name>
</gene>
<dbReference type="InterPro" id="IPR036388">
    <property type="entry name" value="WH-like_DNA-bd_sf"/>
</dbReference>
<dbReference type="SUPFAM" id="SSF53474">
    <property type="entry name" value="alpha/beta-Hydrolases"/>
    <property type="match status" value="1"/>
</dbReference>
<dbReference type="RefSeq" id="WP_311555054.1">
    <property type="nucleotide sequence ID" value="NZ_JAVREJ010000003.1"/>
</dbReference>
<comment type="caution">
    <text evidence="4">The sequence shown here is derived from an EMBL/GenBank/DDBJ whole genome shotgun (WGS) entry which is preliminary data.</text>
</comment>
<dbReference type="PANTHER" id="PTHR48081">
    <property type="entry name" value="AB HYDROLASE SUPERFAMILY PROTEIN C4A8.06C"/>
    <property type="match status" value="1"/>
</dbReference>
<dbReference type="InterPro" id="IPR029058">
    <property type="entry name" value="AB_hydrolase_fold"/>
</dbReference>
<evidence type="ECO:0000259" key="3">
    <source>
        <dbReference type="PROSITE" id="PS50931"/>
    </source>
</evidence>
<keyword evidence="2 4" id="KW-0378">Hydrolase</keyword>
<dbReference type="InterPro" id="IPR050300">
    <property type="entry name" value="GDXG_lipolytic_enzyme"/>
</dbReference>
<dbReference type="GO" id="GO:0016787">
    <property type="term" value="F:hydrolase activity"/>
    <property type="evidence" value="ECO:0007669"/>
    <property type="project" value="UniProtKB-KW"/>
</dbReference>
<dbReference type="SUPFAM" id="SSF46785">
    <property type="entry name" value="Winged helix' DNA-binding domain"/>
    <property type="match status" value="1"/>
</dbReference>
<evidence type="ECO:0000313" key="5">
    <source>
        <dbReference type="Proteomes" id="UP001183202"/>
    </source>
</evidence>
<dbReference type="InterPro" id="IPR000847">
    <property type="entry name" value="LysR_HTH_N"/>
</dbReference>
<sequence>MDIGSQDSTRSGAGKVLVLPPAPDAIELRHLRAFVAVAEELNFGRAATRLFVSQPALSRQIRSLERLLGCELLRRSTHRVELTLAGDALLDRARRLLTDLDDAVFATRSVGGDLERRLAAAWEPVNDLTAADPDLQALRDAGEQLHGQFEMAVGVSVRPVVAGGVPSLLLSPRPELAPTVLLLHGGGFVMGSSFGYRHLASALAAAGDASVLVPDYRLAPEHPFPAAVEDSVRAYLWMLDSGVPAERIVMVGDSAGGGLVLSVQTTLARQDLPLPGGSMLLCPAVDLSYEGEIDLPTEPQPAISIAQLRSFAAAYLAGASPHGEVVNALRADLTGYPPMLIQAGTGDVLGKDAHRLAEHATGCGVDVQFELYPVTTHDFHVFWSFLPEAADALEQAGAFVRRVAAGTGTVRRSRTR</sequence>
<keyword evidence="5" id="KW-1185">Reference proteome</keyword>
<dbReference type="Proteomes" id="UP001183202">
    <property type="component" value="Unassembled WGS sequence"/>
</dbReference>
<dbReference type="InterPro" id="IPR013094">
    <property type="entry name" value="AB_hydrolase_3"/>
</dbReference>